<dbReference type="EMBL" id="JAUYVT010000017">
    <property type="protein sequence ID" value="MDP2566103.1"/>
    <property type="molecule type" value="Genomic_DNA"/>
</dbReference>
<reference evidence="2" key="1">
    <citation type="submission" date="2023-07" db="EMBL/GenBank/DDBJ databases">
        <title>Genome content predicts the carbon catabolic preferences of heterotrophic bacteria.</title>
        <authorList>
            <person name="Gralka M."/>
        </authorList>
    </citation>
    <scope>NUCLEOTIDE SEQUENCE</scope>
    <source>
        <strain evidence="2">4G09</strain>
    </source>
</reference>
<name>A0ABT9FH83_9GAMM</name>
<dbReference type="RefSeq" id="WP_305398514.1">
    <property type="nucleotide sequence ID" value="NZ_JAUYVT010000017.1"/>
</dbReference>
<gene>
    <name evidence="2" type="ORF">Q8W34_15760</name>
</gene>
<keyword evidence="1" id="KW-0472">Membrane</keyword>
<keyword evidence="3" id="KW-1185">Reference proteome</keyword>
<protein>
    <recommendedName>
        <fullName evidence="4">VCBS repeat-containing protein</fullName>
    </recommendedName>
</protein>
<dbReference type="Proteomes" id="UP001177212">
    <property type="component" value="Unassembled WGS sequence"/>
</dbReference>
<comment type="caution">
    <text evidence="2">The sequence shown here is derived from an EMBL/GenBank/DDBJ whole genome shotgun (WGS) entry which is preliminary data.</text>
</comment>
<evidence type="ECO:0000313" key="2">
    <source>
        <dbReference type="EMBL" id="MDP2566103.1"/>
    </source>
</evidence>
<proteinExistence type="predicted"/>
<evidence type="ECO:0000313" key="3">
    <source>
        <dbReference type="Proteomes" id="UP001177212"/>
    </source>
</evidence>
<keyword evidence="1" id="KW-1133">Transmembrane helix</keyword>
<keyword evidence="1" id="KW-0812">Transmembrane</keyword>
<evidence type="ECO:0008006" key="4">
    <source>
        <dbReference type="Google" id="ProtNLM"/>
    </source>
</evidence>
<feature type="transmembrane region" description="Helical" evidence="1">
    <location>
        <begin position="20"/>
        <end position="44"/>
    </location>
</feature>
<accession>A0ABT9FH83</accession>
<evidence type="ECO:0000256" key="1">
    <source>
        <dbReference type="SAM" id="Phobius"/>
    </source>
</evidence>
<sequence>MWRLWPSKKQYLSWSMPSKLTFISAYIGIITLIVSSFTSFFSYLNLAKTDDIISFEIQVPDLDYKGKIFMNENGHSKLVYENDYARLGFVKDGDFNLDGFKDLLFYEDGGGNCCPLQYVILSSHGDGYVKLYKNEDFWTWSEPESIFVNNRWLFRVTQSSLGVGNTSAEEARVTFEIVDDELIEVERLGQESRPMIRTIQEISSTYYSNNPKLITDAITMSYDLNQNGVEDIISCHYWERWGSLQCESIIDEVKFNISYGCQRLGISYQMHEGYHSLVCNRDTLLNFNPNSKSYE</sequence>
<organism evidence="2 3">
    <name type="scientific">Pseudoalteromonas marina</name>
    <dbReference type="NCBI Taxonomy" id="267375"/>
    <lineage>
        <taxon>Bacteria</taxon>
        <taxon>Pseudomonadati</taxon>
        <taxon>Pseudomonadota</taxon>
        <taxon>Gammaproteobacteria</taxon>
        <taxon>Alteromonadales</taxon>
        <taxon>Pseudoalteromonadaceae</taxon>
        <taxon>Pseudoalteromonas</taxon>
    </lineage>
</organism>